<sequence length="52" mass="6139">PVRDIQDFRDRITAGCETIRCTPGIFERVRESMHRRVTACIQENGEHFQHLL</sequence>
<dbReference type="OMA" id="VEACIMT"/>
<dbReference type="InParanoid" id="E2AWD7"/>
<proteinExistence type="predicted"/>
<dbReference type="AlphaFoldDB" id="E2AWD7"/>
<organism evidence="2">
    <name type="scientific">Camponotus floridanus</name>
    <name type="common">Florida carpenter ant</name>
    <dbReference type="NCBI Taxonomy" id="104421"/>
    <lineage>
        <taxon>Eukaryota</taxon>
        <taxon>Metazoa</taxon>
        <taxon>Ecdysozoa</taxon>
        <taxon>Arthropoda</taxon>
        <taxon>Hexapoda</taxon>
        <taxon>Insecta</taxon>
        <taxon>Pterygota</taxon>
        <taxon>Neoptera</taxon>
        <taxon>Endopterygota</taxon>
        <taxon>Hymenoptera</taxon>
        <taxon>Apocrita</taxon>
        <taxon>Aculeata</taxon>
        <taxon>Formicoidea</taxon>
        <taxon>Formicidae</taxon>
        <taxon>Formicinae</taxon>
        <taxon>Camponotus</taxon>
    </lineage>
</organism>
<dbReference type="Proteomes" id="UP000000311">
    <property type="component" value="Unassembled WGS sequence"/>
</dbReference>
<keyword evidence="2" id="KW-1185">Reference proteome</keyword>
<protein>
    <submittedName>
        <fullName evidence="1">Uncharacterized protein</fullName>
    </submittedName>
</protein>
<dbReference type="EMBL" id="GL443286">
    <property type="protein sequence ID" value="EFN62237.1"/>
    <property type="molecule type" value="Genomic_DNA"/>
</dbReference>
<evidence type="ECO:0000313" key="1">
    <source>
        <dbReference type="EMBL" id="EFN62237.1"/>
    </source>
</evidence>
<reference evidence="1 2" key="1">
    <citation type="journal article" date="2010" name="Science">
        <title>Genomic comparison of the ants Camponotus floridanus and Harpegnathos saltator.</title>
        <authorList>
            <person name="Bonasio R."/>
            <person name="Zhang G."/>
            <person name="Ye C."/>
            <person name="Mutti N.S."/>
            <person name="Fang X."/>
            <person name="Qin N."/>
            <person name="Donahue G."/>
            <person name="Yang P."/>
            <person name="Li Q."/>
            <person name="Li C."/>
            <person name="Zhang P."/>
            <person name="Huang Z."/>
            <person name="Berger S.L."/>
            <person name="Reinberg D."/>
            <person name="Wang J."/>
            <person name="Liebig J."/>
        </authorList>
    </citation>
    <scope>NUCLEOTIDE SEQUENCE [LARGE SCALE GENOMIC DNA]</scope>
    <source>
        <strain evidence="2">C129</strain>
    </source>
</reference>
<dbReference type="GO" id="GO:0003676">
    <property type="term" value="F:nucleic acid binding"/>
    <property type="evidence" value="ECO:0007669"/>
    <property type="project" value="InterPro"/>
</dbReference>
<evidence type="ECO:0000313" key="2">
    <source>
        <dbReference type="Proteomes" id="UP000000311"/>
    </source>
</evidence>
<dbReference type="InterPro" id="IPR036397">
    <property type="entry name" value="RNaseH_sf"/>
</dbReference>
<feature type="non-terminal residue" evidence="1">
    <location>
        <position position="52"/>
    </location>
</feature>
<feature type="non-terminal residue" evidence="1">
    <location>
        <position position="1"/>
    </location>
</feature>
<gene>
    <name evidence="1" type="ORF">EAG_12400</name>
</gene>
<name>E2AWD7_CAMFO</name>
<accession>E2AWD7</accession>
<dbReference type="Gene3D" id="3.30.420.10">
    <property type="entry name" value="Ribonuclease H-like superfamily/Ribonuclease H"/>
    <property type="match status" value="1"/>
</dbReference>